<proteinExistence type="predicted"/>
<organism evidence="1">
    <name type="scientific">Marseillevirus LCMAC101</name>
    <dbReference type="NCBI Taxonomy" id="2506602"/>
    <lineage>
        <taxon>Viruses</taxon>
        <taxon>Varidnaviria</taxon>
        <taxon>Bamfordvirae</taxon>
        <taxon>Nucleocytoviricota</taxon>
        <taxon>Megaviricetes</taxon>
        <taxon>Pimascovirales</taxon>
        <taxon>Pimascovirales incertae sedis</taxon>
        <taxon>Marseilleviridae</taxon>
    </lineage>
</organism>
<gene>
    <name evidence="1" type="ORF">LCMAC101_00610</name>
</gene>
<reference evidence="1" key="1">
    <citation type="journal article" date="2019" name="MBio">
        <title>Virus Genomes from Deep Sea Sediments Expand the Ocean Megavirome and Support Independent Origins of Viral Gigantism.</title>
        <authorList>
            <person name="Backstrom D."/>
            <person name="Yutin N."/>
            <person name="Jorgensen S.L."/>
            <person name="Dharamshi J."/>
            <person name="Homa F."/>
            <person name="Zaremba-Niedwiedzka K."/>
            <person name="Spang A."/>
            <person name="Wolf Y.I."/>
            <person name="Koonin E.V."/>
            <person name="Ettema T.J."/>
        </authorList>
    </citation>
    <scope>NUCLEOTIDE SEQUENCE</scope>
</reference>
<accession>A0A481YSM0</accession>
<name>A0A481YSM0_9VIRU</name>
<sequence length="193" mass="22898">MYGSGHKFKKITEEKVQKLRGKNVSVNIRTYNLEVEDNTKSYASSDYHYTCTYSLPYLYIKLDDKDYCLFTYSCKNDCQLYINRERRGITDLNRYCCRNFEIKGELGHIYLNSEFKVFNFGNGIFPDIFRTVYTINFTIGGKFYKYRTYSKFYYEKNKSVQILNNLSYRPEINSGLKNNDTGYSEGADFEITF</sequence>
<evidence type="ECO:0000313" key="1">
    <source>
        <dbReference type="EMBL" id="QBK85474.1"/>
    </source>
</evidence>
<protein>
    <submittedName>
        <fullName evidence="1">Uncharacterized protein</fullName>
    </submittedName>
</protein>
<dbReference type="EMBL" id="MK500327">
    <property type="protein sequence ID" value="QBK85474.1"/>
    <property type="molecule type" value="Genomic_DNA"/>
</dbReference>